<proteinExistence type="predicted"/>
<evidence type="ECO:0000313" key="1">
    <source>
        <dbReference type="EMBL" id="KAF2640630.1"/>
    </source>
</evidence>
<gene>
    <name evidence="1" type="ORF">P280DRAFT_323097</name>
</gene>
<name>A0A6A6RZ82_9PLEO</name>
<dbReference type="AlphaFoldDB" id="A0A6A6RZ82"/>
<dbReference type="EMBL" id="MU006784">
    <property type="protein sequence ID" value="KAF2640630.1"/>
    <property type="molecule type" value="Genomic_DNA"/>
</dbReference>
<accession>A0A6A6RZ82</accession>
<dbReference type="Proteomes" id="UP000799753">
    <property type="component" value="Unassembled WGS sequence"/>
</dbReference>
<evidence type="ECO:0000313" key="2">
    <source>
        <dbReference type="Proteomes" id="UP000799753"/>
    </source>
</evidence>
<protein>
    <submittedName>
        <fullName evidence="1">Uncharacterized protein</fullName>
    </submittedName>
</protein>
<keyword evidence="2" id="KW-1185">Reference proteome</keyword>
<reference evidence="1" key="1">
    <citation type="journal article" date="2020" name="Stud. Mycol.">
        <title>101 Dothideomycetes genomes: a test case for predicting lifestyles and emergence of pathogens.</title>
        <authorList>
            <person name="Haridas S."/>
            <person name="Albert R."/>
            <person name="Binder M."/>
            <person name="Bloem J."/>
            <person name="Labutti K."/>
            <person name="Salamov A."/>
            <person name="Andreopoulos B."/>
            <person name="Baker S."/>
            <person name="Barry K."/>
            <person name="Bills G."/>
            <person name="Bluhm B."/>
            <person name="Cannon C."/>
            <person name="Castanera R."/>
            <person name="Culley D."/>
            <person name="Daum C."/>
            <person name="Ezra D."/>
            <person name="Gonzalez J."/>
            <person name="Henrissat B."/>
            <person name="Kuo A."/>
            <person name="Liang C."/>
            <person name="Lipzen A."/>
            <person name="Lutzoni F."/>
            <person name="Magnuson J."/>
            <person name="Mondo S."/>
            <person name="Nolan M."/>
            <person name="Ohm R."/>
            <person name="Pangilinan J."/>
            <person name="Park H.-J."/>
            <person name="Ramirez L."/>
            <person name="Alfaro M."/>
            <person name="Sun H."/>
            <person name="Tritt A."/>
            <person name="Yoshinaga Y."/>
            <person name="Zwiers L.-H."/>
            <person name="Turgeon B."/>
            <person name="Goodwin S."/>
            <person name="Spatafora J."/>
            <person name="Crous P."/>
            <person name="Grigoriev I."/>
        </authorList>
    </citation>
    <scope>NUCLEOTIDE SEQUENCE</scope>
    <source>
        <strain evidence="1">CBS 473.64</strain>
    </source>
</reference>
<sequence>MCIHRLLDTPPVLACSLRLRLLLCWVWFLHLKSNLLAASVFNLPSTRSPCSNFILLSSTLEHHLLIDHHQLDQCMHPTSSILHANSAHLEHLQWNTLGIGQD</sequence>
<organism evidence="1 2">
    <name type="scientific">Massarina eburnea CBS 473.64</name>
    <dbReference type="NCBI Taxonomy" id="1395130"/>
    <lineage>
        <taxon>Eukaryota</taxon>
        <taxon>Fungi</taxon>
        <taxon>Dikarya</taxon>
        <taxon>Ascomycota</taxon>
        <taxon>Pezizomycotina</taxon>
        <taxon>Dothideomycetes</taxon>
        <taxon>Pleosporomycetidae</taxon>
        <taxon>Pleosporales</taxon>
        <taxon>Massarineae</taxon>
        <taxon>Massarinaceae</taxon>
        <taxon>Massarina</taxon>
    </lineage>
</organism>